<dbReference type="RefSeq" id="YP_007677307.1">
    <property type="nucleotide sequence ID" value="NC_020875.1"/>
</dbReference>
<reference evidence="2 3" key="1">
    <citation type="submission" date="2010-03" db="EMBL/GenBank/DDBJ databases">
        <title>The Genome Sequence of Cyanophage S-SSM4.</title>
        <authorList>
            <consortium name="The Broad Institute Genome Sequencing Platform"/>
            <person name="Henn M.R."/>
            <person name="Sullivan M.S."/>
            <person name="Osburne M.S."/>
            <person name="Levin J."/>
            <person name="Malboeuf C."/>
            <person name="Casali M."/>
            <person name="Russ C."/>
            <person name="Lennon N."/>
            <person name="Erlich R."/>
            <person name="Young S.K."/>
            <person name="Koehrsen M."/>
            <person name="Yandava C."/>
            <person name="Zeng Q."/>
            <person name="Alvarado L."/>
            <person name="Anderson S."/>
            <person name="Berlin A."/>
            <person name="Borenstein D."/>
            <person name="Chen Z."/>
            <person name="Engels R."/>
            <person name="Freedman E."/>
            <person name="Gellesch M."/>
            <person name="Goldberg J."/>
            <person name="Green L."/>
            <person name="Griggs A."/>
            <person name="Gujja S."/>
            <person name="Heiman D."/>
            <person name="Hepburn T."/>
            <person name="Howarth C."/>
            <person name="Jen D."/>
            <person name="Larson L."/>
            <person name="Lewis B."/>
            <person name="Mehta T."/>
            <person name="Park D."/>
            <person name="Pearson M."/>
            <person name="Roberts A."/>
            <person name="Ryan E."/>
            <person name="Saif S."/>
            <person name="Shea T."/>
            <person name="Shenoy N."/>
            <person name="Sisk P."/>
            <person name="Stolte C."/>
            <person name="Sykes S."/>
            <person name="Walk T."/>
            <person name="White J."/>
            <person name="Yu Q."/>
            <person name="Coleman M.L."/>
            <person name="Huang K.H."/>
            <person name="Weigele P.R."/>
            <person name="DeFrancesco A.S."/>
            <person name="Kern S.E."/>
            <person name="Thompson L.R."/>
            <person name="Fu R."/>
            <person name="Hombeck B."/>
            <person name="Chisholm S.W."/>
            <person name="Haas B."/>
            <person name="Nusbaum C."/>
            <person name="Galagan J."/>
            <person name="Birren B."/>
        </authorList>
    </citation>
    <scope>NUCLEOTIDE SEQUENCE [LARGE SCALE GENOMIC DNA]</scope>
    <source>
        <strain evidence="2 3">S-SSM4</strain>
    </source>
</reference>
<organism evidence="2 3">
    <name type="scientific">Synechococcus phage S-SSM4</name>
    <dbReference type="NCBI Taxonomy" id="536466"/>
    <lineage>
        <taxon>Viruses</taxon>
        <taxon>Duplodnaviria</taxon>
        <taxon>Heunggongvirae</taxon>
        <taxon>Uroviricota</taxon>
        <taxon>Caudoviricetes</taxon>
        <taxon>Pantevenvirales</taxon>
        <taxon>Kyanoviridae</taxon>
        <taxon>Greenvirus</taxon>
        <taxon>Greenvirus ssm4</taxon>
    </lineage>
</organism>
<evidence type="ECO:0008006" key="4">
    <source>
        <dbReference type="Google" id="ProtNLM"/>
    </source>
</evidence>
<evidence type="ECO:0000256" key="1">
    <source>
        <dbReference type="SAM" id="Phobius"/>
    </source>
</evidence>
<accession>M1UG20</accession>
<protein>
    <recommendedName>
        <fullName evidence="4">Plasmid stability protein</fullName>
    </recommendedName>
</protein>
<dbReference type="GeneID" id="15013540"/>
<keyword evidence="1" id="KW-0472">Membrane</keyword>
<gene>
    <name evidence="2" type="ORF">CYXG_00118</name>
</gene>
<keyword evidence="3" id="KW-1185">Reference proteome</keyword>
<name>M1UG20_9CAUD</name>
<keyword evidence="1" id="KW-1133">Transmembrane helix</keyword>
<dbReference type="KEGG" id="vg:15013540"/>
<dbReference type="EMBL" id="HQ316583">
    <property type="protein sequence ID" value="AGG54182.1"/>
    <property type="molecule type" value="Genomic_DNA"/>
</dbReference>
<evidence type="ECO:0000313" key="2">
    <source>
        <dbReference type="EMBL" id="AGG54182.1"/>
    </source>
</evidence>
<proteinExistence type="predicted"/>
<evidence type="ECO:0000313" key="3">
    <source>
        <dbReference type="Proteomes" id="UP000203282"/>
    </source>
</evidence>
<dbReference type="Proteomes" id="UP000203282">
    <property type="component" value="Segment"/>
</dbReference>
<feature type="transmembrane region" description="Helical" evidence="1">
    <location>
        <begin position="6"/>
        <end position="28"/>
    </location>
</feature>
<keyword evidence="1" id="KW-0812">Transmembrane</keyword>
<sequence>MQKVINALAVLSFLGVAGIVGGGAAVYLNRGKIIDGVKEQAMEMITGAMMPALDAELPAALPEALPPVTGGALPF</sequence>